<dbReference type="InterPro" id="IPR029053">
    <property type="entry name" value="Viral_coat"/>
</dbReference>
<name>A0A1L5LC05_9VIRU</name>
<dbReference type="InterPro" id="IPR024379">
    <property type="entry name" value="Waikavirus_capsid-1"/>
</dbReference>
<dbReference type="Pfam" id="PF12264">
    <property type="entry name" value="Waikav_capsid_1"/>
    <property type="match status" value="1"/>
</dbReference>
<dbReference type="InterPro" id="IPR033703">
    <property type="entry name" value="Rhv-like"/>
</dbReference>
<feature type="domain" description="Picornavirus capsid" evidence="1">
    <location>
        <begin position="398"/>
        <end position="482"/>
    </location>
</feature>
<dbReference type="EMBL" id="KY316057">
    <property type="protein sequence ID" value="APO40850.1"/>
    <property type="molecule type" value="Genomic_RNA"/>
</dbReference>
<organism evidence="2">
    <name type="scientific">Noveria virus</name>
    <dbReference type="NCBI Taxonomy" id="1929023"/>
    <lineage>
        <taxon>Viruses</taxon>
    </lineage>
</organism>
<dbReference type="GO" id="GO:0005198">
    <property type="term" value="F:structural molecule activity"/>
    <property type="evidence" value="ECO:0007669"/>
    <property type="project" value="InterPro"/>
</dbReference>
<proteinExistence type="predicted"/>
<reference evidence="2" key="1">
    <citation type="submission" date="2016-12" db="EMBL/GenBank/DDBJ databases">
        <title>Genome sequences of RNA viruses from spiders.</title>
        <authorList>
            <person name="Greninger A.L."/>
            <person name="Makhsous N."/>
            <person name="Crawford R."/>
            <person name="Shean R."/>
            <person name="Jerome K."/>
        </authorList>
    </citation>
    <scope>NUCLEOTIDE SEQUENCE</scope>
    <source>
        <strain evidence="2">B8-Tt_S1_2</strain>
    </source>
</reference>
<dbReference type="SUPFAM" id="SSF88633">
    <property type="entry name" value="Positive stranded ssRNA viruses"/>
    <property type="match status" value="3"/>
</dbReference>
<evidence type="ECO:0000259" key="1">
    <source>
        <dbReference type="Pfam" id="PF00073"/>
    </source>
</evidence>
<dbReference type="CDD" id="cd00205">
    <property type="entry name" value="rhv_like"/>
    <property type="match status" value="2"/>
</dbReference>
<sequence>MMSNFTPDQSNQMNTTFLEQRSVNQQSGQHNNIMSMPRSVESEMGDDHWMASDQLKKPILIGQYDWTTAQTAETILATFEFPEILTTVDSLLSRTLSMYAFFKMSPVFRFQINATQFHQGQLICSFDPFGMSLPLAQIPVGASTTPVYANLYATGLPNTKIMASESEPVELSIPFVHPRNFLTTNSKSGFDILGVIRVAVLNQLRVAEGTSPTLTLSVWIYAADSSVHVPIYYHTPDIPDFYATSGILNGGLDSILSNVSGLVSGGSNVIGNVLSGNFGQALRGGQGVVDNLGSLFGFDYPSRPVNPDKCIMPIETLAHGRGLSRAQRLAIDPMSGHLVGSDVTCESDNEMDVLKIARTPMMIRNAINWPSTATAGTQLFQLQVTPSMCCYNDGESIQHSYLSFVSSAFMYWRGGITFDIEFVATRFHSGKILVSFVPNYYTGTATYSQLSTSCPNVVIDVQQTSSVSFTIPYSAATPLKTTLMDIIAGDSAIIIHDEHILGYIYFHVQNRLASPSNVNPDVDFNLYARGASDFQLFVPSNTHISAASVPVRTNAAPLTDAEATAGEISIQTDRQSETNVDTTAVLSKGTGVIHPRGRFGESYSMIDLIRRYTPITLASYTITTNRTNTTGTDPVTPNPNQYPVHPLLGFLAAPAKYTFNNSNSYLAYFSSLFSCWSGSIRYKLVTSQPRTSEYYVDVMHLPFDVSARYELELLKVYLAGAAKKPSKG</sequence>
<dbReference type="Pfam" id="PF00073">
    <property type="entry name" value="Rhv"/>
    <property type="match status" value="1"/>
</dbReference>
<dbReference type="Gene3D" id="2.60.120.20">
    <property type="match status" value="3"/>
</dbReference>
<dbReference type="InterPro" id="IPR001676">
    <property type="entry name" value="Picornavirus_capsid"/>
</dbReference>
<accession>A0A1L5LC05</accession>
<evidence type="ECO:0000313" key="2">
    <source>
        <dbReference type="EMBL" id="APO40850.1"/>
    </source>
</evidence>
<protein>
    <submittedName>
        <fullName evidence="2">Structural polyprotein</fullName>
    </submittedName>
</protein>